<keyword evidence="4 10" id="KW-0812">Transmembrane</keyword>
<evidence type="ECO:0000256" key="1">
    <source>
        <dbReference type="ARBA" id="ARBA00004448"/>
    </source>
</evidence>
<protein>
    <submittedName>
        <fullName evidence="13">Related to Mitochondrial nicotinamide adenine dinucleotide transporter 2</fullName>
    </submittedName>
</protein>
<gene>
    <name evidence="13" type="ORF">SCODWIG_02842</name>
</gene>
<evidence type="ECO:0000256" key="7">
    <source>
        <dbReference type="ARBA" id="ARBA00022989"/>
    </source>
</evidence>
<feature type="repeat" description="Solcar" evidence="10">
    <location>
        <begin position="211"/>
        <end position="322"/>
    </location>
</feature>
<sequence length="434" mass="49018">MNDDVEGRKSNNNTNATDLVVPKVIKKHVLEAQNCINTDTEITHIDDMIAYPHSSDIVDFIPPHEDHTHALNTSITTVSNGDSNVSTHTTEKGQTVNALAILPNLPFFSRNFTDTEITALSGAVSGFLAGVSVCPLDVAKTRLQVQNQSTYYHGIMGTLKTIVRDEGVRGLYKGVVPIVLGYFPTWMIYFSVYEKCKKCYPLFFQFNFKNSDFVMHSFSAISAGAVSTICTNPIWVVKTRLMLQIKNIDFEPKVWPIGMNRTVNSKELVDNYYKVYSGTLDAFYKMYKSEGIRSFYKGLVPSFFGLLHVAIHFPVYEQLKVLFKCNQDIDPTSTTNKNLQIHRLILASCLSKMIASTLTYPHEIVRTRMQIRRGDDKTRMIGIIKEVYNKKGVSGFYSGFNTNLARTVPASVITLVSFEYIRKYLKHLNAKYAV</sequence>
<feature type="transmembrane region" description="Helical" evidence="12">
    <location>
        <begin position="170"/>
        <end position="193"/>
    </location>
</feature>
<dbReference type="SUPFAM" id="SSF103506">
    <property type="entry name" value="Mitochondrial carrier"/>
    <property type="match status" value="1"/>
</dbReference>
<evidence type="ECO:0000256" key="9">
    <source>
        <dbReference type="ARBA" id="ARBA00023136"/>
    </source>
</evidence>
<evidence type="ECO:0000313" key="13">
    <source>
        <dbReference type="EMBL" id="SSD61081.1"/>
    </source>
</evidence>
<dbReference type="InterPro" id="IPR002067">
    <property type="entry name" value="MCP"/>
</dbReference>
<dbReference type="AlphaFoldDB" id="A0A376B8Y8"/>
<comment type="subcellular location">
    <subcellularLocation>
        <location evidence="1">Mitochondrion inner membrane</location>
        <topology evidence="1">Multi-pass membrane protein</topology>
    </subcellularLocation>
</comment>
<evidence type="ECO:0000256" key="2">
    <source>
        <dbReference type="ARBA" id="ARBA00006375"/>
    </source>
</evidence>
<evidence type="ECO:0000313" key="14">
    <source>
        <dbReference type="Proteomes" id="UP000262825"/>
    </source>
</evidence>
<evidence type="ECO:0000256" key="10">
    <source>
        <dbReference type="PROSITE-ProRule" id="PRU00282"/>
    </source>
</evidence>
<dbReference type="InterPro" id="IPR044712">
    <property type="entry name" value="SLC25A32-like"/>
</dbReference>
<keyword evidence="3 11" id="KW-0813">Transport</keyword>
<proteinExistence type="inferred from homology"/>
<dbReference type="Proteomes" id="UP000262825">
    <property type="component" value="Unassembled WGS sequence"/>
</dbReference>
<dbReference type="Pfam" id="PF00153">
    <property type="entry name" value="Mito_carr"/>
    <property type="match status" value="3"/>
</dbReference>
<accession>A0A376B8Y8</accession>
<evidence type="ECO:0000256" key="4">
    <source>
        <dbReference type="ARBA" id="ARBA00022692"/>
    </source>
</evidence>
<dbReference type="Gene3D" id="1.50.40.10">
    <property type="entry name" value="Mitochondrial carrier domain"/>
    <property type="match status" value="2"/>
</dbReference>
<feature type="transmembrane region" description="Helical" evidence="12">
    <location>
        <begin position="295"/>
        <end position="316"/>
    </location>
</feature>
<dbReference type="EMBL" id="UFAJ01000562">
    <property type="protein sequence ID" value="SSD61081.1"/>
    <property type="molecule type" value="Genomic_DNA"/>
</dbReference>
<keyword evidence="5" id="KW-0677">Repeat</keyword>
<comment type="similarity">
    <text evidence="2 11">Belongs to the mitochondrial carrier (TC 2.A.29) family.</text>
</comment>
<evidence type="ECO:0000256" key="3">
    <source>
        <dbReference type="ARBA" id="ARBA00022448"/>
    </source>
</evidence>
<dbReference type="GO" id="GO:0015215">
    <property type="term" value="F:nucleotide transmembrane transporter activity"/>
    <property type="evidence" value="ECO:0007669"/>
    <property type="project" value="UniProtKB-ARBA"/>
</dbReference>
<keyword evidence="14" id="KW-1185">Reference proteome</keyword>
<feature type="repeat" description="Solcar" evidence="10">
    <location>
        <begin position="113"/>
        <end position="199"/>
    </location>
</feature>
<evidence type="ECO:0000256" key="8">
    <source>
        <dbReference type="ARBA" id="ARBA00023128"/>
    </source>
</evidence>
<feature type="transmembrane region" description="Helical" evidence="12">
    <location>
        <begin position="213"/>
        <end position="237"/>
    </location>
</feature>
<dbReference type="PROSITE" id="PS50920">
    <property type="entry name" value="SOLCAR"/>
    <property type="match status" value="3"/>
</dbReference>
<feature type="repeat" description="Solcar" evidence="10">
    <location>
        <begin position="339"/>
        <end position="424"/>
    </location>
</feature>
<dbReference type="PANTHER" id="PTHR45683">
    <property type="entry name" value="MITOCHONDRIAL NICOTINAMIDE ADENINE DINUCLEOTIDE TRANSPORTER 1-RELATED-RELATED"/>
    <property type="match status" value="1"/>
</dbReference>
<evidence type="ECO:0000256" key="6">
    <source>
        <dbReference type="ARBA" id="ARBA00022792"/>
    </source>
</evidence>
<dbReference type="GO" id="GO:0005743">
    <property type="term" value="C:mitochondrial inner membrane"/>
    <property type="evidence" value="ECO:0007669"/>
    <property type="project" value="UniProtKB-SubCell"/>
</dbReference>
<evidence type="ECO:0000256" key="5">
    <source>
        <dbReference type="ARBA" id="ARBA00022737"/>
    </source>
</evidence>
<dbReference type="PRINTS" id="PR00926">
    <property type="entry name" value="MITOCARRIER"/>
</dbReference>
<dbReference type="FunFam" id="1.50.40.10:FF:000075">
    <property type="entry name" value="Nicotinamide adenine dinucleotide transporter 2, mitochondrial"/>
    <property type="match status" value="1"/>
</dbReference>
<dbReference type="VEuPathDB" id="FungiDB:SCODWIG_02842"/>
<dbReference type="InterPro" id="IPR018108">
    <property type="entry name" value="MCP_transmembrane"/>
</dbReference>
<reference evidence="14" key="1">
    <citation type="submission" date="2018-06" db="EMBL/GenBank/DDBJ databases">
        <authorList>
            <person name="Guldener U."/>
        </authorList>
    </citation>
    <scope>NUCLEOTIDE SEQUENCE [LARGE SCALE GENOMIC DNA]</scope>
    <source>
        <strain evidence="14">UTAD17</strain>
    </source>
</reference>
<organism evidence="13 14">
    <name type="scientific">Saccharomycodes ludwigii</name>
    <dbReference type="NCBI Taxonomy" id="36035"/>
    <lineage>
        <taxon>Eukaryota</taxon>
        <taxon>Fungi</taxon>
        <taxon>Dikarya</taxon>
        <taxon>Ascomycota</taxon>
        <taxon>Saccharomycotina</taxon>
        <taxon>Saccharomycetes</taxon>
        <taxon>Saccharomycodales</taxon>
        <taxon>Saccharomycodaceae</taxon>
        <taxon>Saccharomycodes</taxon>
    </lineage>
</organism>
<keyword evidence="6" id="KW-0999">Mitochondrion inner membrane</keyword>
<dbReference type="InterPro" id="IPR023395">
    <property type="entry name" value="MCP_dom_sf"/>
</dbReference>
<keyword evidence="8" id="KW-0496">Mitochondrion</keyword>
<keyword evidence="9 10" id="KW-0472">Membrane</keyword>
<evidence type="ECO:0000256" key="12">
    <source>
        <dbReference type="SAM" id="Phobius"/>
    </source>
</evidence>
<evidence type="ECO:0000256" key="11">
    <source>
        <dbReference type="RuleBase" id="RU000488"/>
    </source>
</evidence>
<name>A0A376B8Y8_9ASCO</name>
<keyword evidence="7 12" id="KW-1133">Transmembrane helix</keyword>